<dbReference type="SUPFAM" id="SSF46785">
    <property type="entry name" value="Winged helix' DNA-binding domain"/>
    <property type="match status" value="1"/>
</dbReference>
<feature type="domain" description="HTH lysR-type" evidence="6">
    <location>
        <begin position="20"/>
        <end position="77"/>
    </location>
</feature>
<dbReference type="OrthoDB" id="196624at2"/>
<dbReference type="InterPro" id="IPR036388">
    <property type="entry name" value="WH-like_DNA-bd_sf"/>
</dbReference>
<dbReference type="InterPro" id="IPR005119">
    <property type="entry name" value="LysR_subst-bd"/>
</dbReference>
<dbReference type="PANTHER" id="PTHR30419">
    <property type="entry name" value="HTH-TYPE TRANSCRIPTIONAL REGULATOR YBHD"/>
    <property type="match status" value="1"/>
</dbReference>
<dbReference type="InterPro" id="IPR036390">
    <property type="entry name" value="WH_DNA-bd_sf"/>
</dbReference>
<organism evidence="7 8">
    <name type="scientific">Caballeronia calidae</name>
    <dbReference type="NCBI Taxonomy" id="1777139"/>
    <lineage>
        <taxon>Bacteria</taxon>
        <taxon>Pseudomonadati</taxon>
        <taxon>Pseudomonadota</taxon>
        <taxon>Betaproteobacteria</taxon>
        <taxon>Burkholderiales</taxon>
        <taxon>Burkholderiaceae</taxon>
        <taxon>Caballeronia</taxon>
    </lineage>
</organism>
<dbReference type="Proteomes" id="UP000071859">
    <property type="component" value="Unassembled WGS sequence"/>
</dbReference>
<dbReference type="FunFam" id="1.10.10.10:FF:000001">
    <property type="entry name" value="LysR family transcriptional regulator"/>
    <property type="match status" value="1"/>
</dbReference>
<dbReference type="EMBL" id="FCOX02000004">
    <property type="protein sequence ID" value="SAK51277.1"/>
    <property type="molecule type" value="Genomic_DNA"/>
</dbReference>
<dbReference type="GO" id="GO:0003700">
    <property type="term" value="F:DNA-binding transcription factor activity"/>
    <property type="evidence" value="ECO:0007669"/>
    <property type="project" value="InterPro"/>
</dbReference>
<proteinExistence type="inferred from homology"/>
<evidence type="ECO:0000259" key="6">
    <source>
        <dbReference type="PROSITE" id="PS50931"/>
    </source>
</evidence>
<evidence type="ECO:0000256" key="1">
    <source>
        <dbReference type="ARBA" id="ARBA00009437"/>
    </source>
</evidence>
<dbReference type="InterPro" id="IPR000847">
    <property type="entry name" value="LysR_HTH_N"/>
</dbReference>
<sequence>MAPDKPDEGAHAAAPLTLRFDLVELETFLAVVELGSFSSAAKRLHISQPSVTARVQRLESTLKTRLLVRTTRHVNPTPAGKRLREHAEIALRDLRKLLQEFQADAEAARLRVVVAATPMIAAVMLPSLIHSFCQRYPDVQIQLRDLQYEDVVAKIESNEADLAVVAFDNDSSKLSFEALSEEDMLVVVPKTHPLAEAGKVTLEQLAQIPLMLLDRYSMLRDTLADEFAKRGLSLRPMHHAANLSTLLGMVDAGLGATFLPRSMAQRYARDTRATLQVADVNLMRSFGILRSRDADLSAAALSFVRHLQANFGATLTSDAPQP</sequence>
<keyword evidence="4" id="KW-0804">Transcription</keyword>
<keyword evidence="8" id="KW-1185">Reference proteome</keyword>
<dbReference type="GO" id="GO:0005829">
    <property type="term" value="C:cytosol"/>
    <property type="evidence" value="ECO:0007669"/>
    <property type="project" value="TreeGrafter"/>
</dbReference>
<comment type="caution">
    <text evidence="7">The sequence shown here is derived from an EMBL/GenBank/DDBJ whole genome shotgun (WGS) entry which is preliminary data.</text>
</comment>
<dbReference type="CDD" id="cd05466">
    <property type="entry name" value="PBP2_LTTR_substrate"/>
    <property type="match status" value="1"/>
</dbReference>
<feature type="coiled-coil region" evidence="5">
    <location>
        <begin position="84"/>
        <end position="111"/>
    </location>
</feature>
<evidence type="ECO:0000256" key="3">
    <source>
        <dbReference type="ARBA" id="ARBA00023125"/>
    </source>
</evidence>
<dbReference type="PROSITE" id="PS50931">
    <property type="entry name" value="HTH_LYSR"/>
    <property type="match status" value="1"/>
</dbReference>
<dbReference type="SUPFAM" id="SSF53850">
    <property type="entry name" value="Periplasmic binding protein-like II"/>
    <property type="match status" value="1"/>
</dbReference>
<evidence type="ECO:0000256" key="2">
    <source>
        <dbReference type="ARBA" id="ARBA00023015"/>
    </source>
</evidence>
<dbReference type="InterPro" id="IPR050950">
    <property type="entry name" value="HTH-type_LysR_regulators"/>
</dbReference>
<dbReference type="Gene3D" id="3.40.190.290">
    <property type="match status" value="1"/>
</dbReference>
<dbReference type="Gene3D" id="1.10.10.10">
    <property type="entry name" value="Winged helix-like DNA-binding domain superfamily/Winged helix DNA-binding domain"/>
    <property type="match status" value="1"/>
</dbReference>
<evidence type="ECO:0000256" key="4">
    <source>
        <dbReference type="ARBA" id="ARBA00023163"/>
    </source>
</evidence>
<evidence type="ECO:0000256" key="5">
    <source>
        <dbReference type="SAM" id="Coils"/>
    </source>
</evidence>
<gene>
    <name evidence="7" type="ORF">AWB78_01112</name>
</gene>
<comment type="similarity">
    <text evidence="1">Belongs to the LysR transcriptional regulatory family.</text>
</comment>
<dbReference type="AlphaFoldDB" id="A0A158A2G7"/>
<protein>
    <submittedName>
        <fullName evidence="7">LysR family transcriptional regulator</fullName>
    </submittedName>
</protein>
<accession>A0A158A2G7</accession>
<keyword evidence="2" id="KW-0805">Transcription regulation</keyword>
<reference evidence="7" key="1">
    <citation type="submission" date="2016-01" db="EMBL/GenBank/DDBJ databases">
        <authorList>
            <person name="Peeters C."/>
        </authorList>
    </citation>
    <scope>NUCLEOTIDE SEQUENCE</scope>
    <source>
        <strain evidence="7">LMG 29321</strain>
    </source>
</reference>
<dbReference type="Pfam" id="PF03466">
    <property type="entry name" value="LysR_substrate"/>
    <property type="match status" value="1"/>
</dbReference>
<evidence type="ECO:0000313" key="7">
    <source>
        <dbReference type="EMBL" id="SAK51277.1"/>
    </source>
</evidence>
<dbReference type="GO" id="GO:0003677">
    <property type="term" value="F:DNA binding"/>
    <property type="evidence" value="ECO:0007669"/>
    <property type="project" value="UniProtKB-KW"/>
</dbReference>
<dbReference type="Pfam" id="PF00126">
    <property type="entry name" value="HTH_1"/>
    <property type="match status" value="1"/>
</dbReference>
<keyword evidence="5" id="KW-0175">Coiled coil</keyword>
<name>A0A158A2G7_9BURK</name>
<dbReference type="RefSeq" id="WP_074173385.1">
    <property type="nucleotide sequence ID" value="NZ_FCOX02000004.1"/>
</dbReference>
<evidence type="ECO:0000313" key="8">
    <source>
        <dbReference type="Proteomes" id="UP000071859"/>
    </source>
</evidence>
<dbReference type="PRINTS" id="PR00039">
    <property type="entry name" value="HTHLYSR"/>
</dbReference>
<keyword evidence="3" id="KW-0238">DNA-binding</keyword>